<evidence type="ECO:0000313" key="2">
    <source>
        <dbReference type="Proteomes" id="UP000826271"/>
    </source>
</evidence>
<sequence length="155" mass="17546">MENLGKMKRGDGDEMSSIAETDPAIGFKFVPTEEQLIKFFLFRKAIRLPLPGFNPILEKDLYGDKHPSDVFSDILDCPYWNTTKDFKKEIITRKVPKKRSEIEEDGCSSTLCCKRRKTTLTSDDHDHRVIPAEPVPAVDEGNNKSANDVVLDAQC</sequence>
<organism evidence="1 2">
    <name type="scientific">Buddleja alternifolia</name>
    <dbReference type="NCBI Taxonomy" id="168488"/>
    <lineage>
        <taxon>Eukaryota</taxon>
        <taxon>Viridiplantae</taxon>
        <taxon>Streptophyta</taxon>
        <taxon>Embryophyta</taxon>
        <taxon>Tracheophyta</taxon>
        <taxon>Spermatophyta</taxon>
        <taxon>Magnoliopsida</taxon>
        <taxon>eudicotyledons</taxon>
        <taxon>Gunneridae</taxon>
        <taxon>Pentapetalae</taxon>
        <taxon>asterids</taxon>
        <taxon>lamiids</taxon>
        <taxon>Lamiales</taxon>
        <taxon>Scrophulariaceae</taxon>
        <taxon>Buddlejeae</taxon>
        <taxon>Buddleja</taxon>
    </lineage>
</organism>
<comment type="caution">
    <text evidence="1">The sequence shown here is derived from an EMBL/GenBank/DDBJ whole genome shotgun (WGS) entry which is preliminary data.</text>
</comment>
<keyword evidence="2" id="KW-1185">Reference proteome</keyword>
<dbReference type="GO" id="GO:0003677">
    <property type="term" value="F:DNA binding"/>
    <property type="evidence" value="ECO:0007669"/>
    <property type="project" value="InterPro"/>
</dbReference>
<reference evidence="1" key="1">
    <citation type="submission" date="2019-10" db="EMBL/GenBank/DDBJ databases">
        <authorList>
            <person name="Zhang R."/>
            <person name="Pan Y."/>
            <person name="Wang J."/>
            <person name="Ma R."/>
            <person name="Yu S."/>
        </authorList>
    </citation>
    <scope>NUCLEOTIDE SEQUENCE</scope>
    <source>
        <strain evidence="1">LA-IB0</strain>
        <tissue evidence="1">Leaf</tissue>
    </source>
</reference>
<dbReference type="SUPFAM" id="SSF101941">
    <property type="entry name" value="NAC domain"/>
    <property type="match status" value="1"/>
</dbReference>
<accession>A0AAV6XA42</accession>
<dbReference type="GO" id="GO:0006355">
    <property type="term" value="P:regulation of DNA-templated transcription"/>
    <property type="evidence" value="ECO:0007669"/>
    <property type="project" value="InterPro"/>
</dbReference>
<gene>
    <name evidence="1" type="ORF">BUALT_Bualt07G0114800</name>
</gene>
<evidence type="ECO:0008006" key="3">
    <source>
        <dbReference type="Google" id="ProtNLM"/>
    </source>
</evidence>
<evidence type="ECO:0000313" key="1">
    <source>
        <dbReference type="EMBL" id="KAG8379686.1"/>
    </source>
</evidence>
<name>A0AAV6XA42_9LAMI</name>
<dbReference type="EMBL" id="WHWC01000007">
    <property type="protein sequence ID" value="KAG8379686.1"/>
    <property type="molecule type" value="Genomic_DNA"/>
</dbReference>
<protein>
    <recommendedName>
        <fullName evidence="3">NAC domain-containing protein</fullName>
    </recommendedName>
</protein>
<dbReference type="AlphaFoldDB" id="A0AAV6XA42"/>
<dbReference type="InterPro" id="IPR036093">
    <property type="entry name" value="NAC_dom_sf"/>
</dbReference>
<dbReference type="Proteomes" id="UP000826271">
    <property type="component" value="Unassembled WGS sequence"/>
</dbReference>
<proteinExistence type="predicted"/>